<evidence type="ECO:0000313" key="2">
    <source>
        <dbReference type="EMBL" id="EOA16946.1"/>
    </source>
</evidence>
<evidence type="ECO:0000313" key="3">
    <source>
        <dbReference type="Proteomes" id="UP000029121"/>
    </source>
</evidence>
<dbReference type="AlphaFoldDB" id="R0F637"/>
<reference evidence="3" key="1">
    <citation type="journal article" date="2013" name="Nat. Genet.">
        <title>The Capsella rubella genome and the genomic consequences of rapid mating system evolution.</title>
        <authorList>
            <person name="Slotte T."/>
            <person name="Hazzouri K.M."/>
            <person name="Agren J.A."/>
            <person name="Koenig D."/>
            <person name="Maumus F."/>
            <person name="Guo Y.L."/>
            <person name="Steige K."/>
            <person name="Platts A.E."/>
            <person name="Escobar J.S."/>
            <person name="Newman L.K."/>
            <person name="Wang W."/>
            <person name="Mandakova T."/>
            <person name="Vello E."/>
            <person name="Smith L.M."/>
            <person name="Henz S.R."/>
            <person name="Steffen J."/>
            <person name="Takuno S."/>
            <person name="Brandvain Y."/>
            <person name="Coop G."/>
            <person name="Andolfatto P."/>
            <person name="Hu T.T."/>
            <person name="Blanchette M."/>
            <person name="Clark R.M."/>
            <person name="Quesneville H."/>
            <person name="Nordborg M."/>
            <person name="Gaut B.S."/>
            <person name="Lysak M.A."/>
            <person name="Jenkins J."/>
            <person name="Grimwood J."/>
            <person name="Chapman J."/>
            <person name="Prochnik S."/>
            <person name="Shu S."/>
            <person name="Rokhsar D."/>
            <person name="Schmutz J."/>
            <person name="Weigel D."/>
            <person name="Wright S.I."/>
        </authorList>
    </citation>
    <scope>NUCLEOTIDE SEQUENCE [LARGE SCALE GENOMIC DNA]</scope>
    <source>
        <strain evidence="3">cv. Monte Gargano</strain>
    </source>
</reference>
<sequence>MEEKLPRSLKNLDLNTNREPKDKILVSAYLSSLLTGISPLNSKPPSLVSLCLGVIGKHLDEMIPCLADIAAIFPADIKMSLAAIARRRKLLDDDVIISLADSSWEILDVSGSDLTNSGLAKVAEMCKSLRAVDISRCNKITSLGVSELLQHCRSLETLRCGGCPSSESTIRRSLGLFKPNLSNVEGETWEELDTSEIGHGGQSLRWLVWPRIDKDSLEMLSSECPRIVVNPKPSLVSYRTDEVPQEALPDVALDGPFVKDIDPKTWVVTEVEQKPSSFPLSNELPIAEKFRLAYAERDARLAPKRAKNARQHQRRAERDWMMSSDKAKAMVLASKASRSLHKS</sequence>
<dbReference type="Proteomes" id="UP000029121">
    <property type="component" value="Unassembled WGS sequence"/>
</dbReference>
<dbReference type="EMBL" id="KB870811">
    <property type="protein sequence ID" value="EOA16946.1"/>
    <property type="molecule type" value="Genomic_DNA"/>
</dbReference>
<proteinExistence type="predicted"/>
<gene>
    <name evidence="2" type="ORF">CARUB_v10005181mg</name>
</gene>
<dbReference type="SUPFAM" id="SSF52047">
    <property type="entry name" value="RNI-like"/>
    <property type="match status" value="1"/>
</dbReference>
<dbReference type="InterPro" id="IPR032675">
    <property type="entry name" value="LRR_dom_sf"/>
</dbReference>
<dbReference type="FunFam" id="3.80.10.10:FF:000552">
    <property type="entry name" value="RNI-like superfamily protein"/>
    <property type="match status" value="1"/>
</dbReference>
<keyword evidence="3" id="KW-1185">Reference proteome</keyword>
<name>R0F637_9BRAS</name>
<protein>
    <recommendedName>
        <fullName evidence="4">RNI-like superfamily protein</fullName>
    </recommendedName>
</protein>
<dbReference type="KEGG" id="crb:17881042"/>
<evidence type="ECO:0008006" key="4">
    <source>
        <dbReference type="Google" id="ProtNLM"/>
    </source>
</evidence>
<evidence type="ECO:0000256" key="1">
    <source>
        <dbReference type="SAM" id="MobiDB-lite"/>
    </source>
</evidence>
<dbReference type="Gene3D" id="3.80.10.10">
    <property type="entry name" value="Ribonuclease Inhibitor"/>
    <property type="match status" value="1"/>
</dbReference>
<feature type="compositionally biased region" description="Basic and acidic residues" evidence="1">
    <location>
        <begin position="314"/>
        <end position="323"/>
    </location>
</feature>
<feature type="compositionally biased region" description="Basic residues" evidence="1">
    <location>
        <begin position="303"/>
        <end position="313"/>
    </location>
</feature>
<organism evidence="2 3">
    <name type="scientific">Capsella rubella</name>
    <dbReference type="NCBI Taxonomy" id="81985"/>
    <lineage>
        <taxon>Eukaryota</taxon>
        <taxon>Viridiplantae</taxon>
        <taxon>Streptophyta</taxon>
        <taxon>Embryophyta</taxon>
        <taxon>Tracheophyta</taxon>
        <taxon>Spermatophyta</taxon>
        <taxon>Magnoliopsida</taxon>
        <taxon>eudicotyledons</taxon>
        <taxon>Gunneridae</taxon>
        <taxon>Pentapetalae</taxon>
        <taxon>rosids</taxon>
        <taxon>malvids</taxon>
        <taxon>Brassicales</taxon>
        <taxon>Brassicaceae</taxon>
        <taxon>Camelineae</taxon>
        <taxon>Capsella</taxon>
    </lineage>
</organism>
<dbReference type="STRING" id="81985.R0F637"/>
<dbReference type="OrthoDB" id="10257471at2759"/>
<feature type="region of interest" description="Disordered" evidence="1">
    <location>
        <begin position="303"/>
        <end position="323"/>
    </location>
</feature>
<dbReference type="eggNOG" id="ENOG502QTW3">
    <property type="taxonomic scope" value="Eukaryota"/>
</dbReference>
<accession>R0F637</accession>